<dbReference type="Proteomes" id="UP000774958">
    <property type="component" value="Unassembled WGS sequence"/>
</dbReference>
<dbReference type="AlphaFoldDB" id="A0A0S2SDQ7"/>
<keyword evidence="8" id="KW-1185">Reference proteome</keyword>
<dbReference type="InterPro" id="IPR019734">
    <property type="entry name" value="TPR_rpt"/>
</dbReference>
<dbReference type="SUPFAM" id="SSF48452">
    <property type="entry name" value="TPR-like"/>
    <property type="match status" value="2"/>
</dbReference>
<dbReference type="Pfam" id="PF13432">
    <property type="entry name" value="TPR_16"/>
    <property type="match status" value="1"/>
</dbReference>
<evidence type="ECO:0000313" key="7">
    <source>
        <dbReference type="Proteomes" id="UP000058114"/>
    </source>
</evidence>
<reference evidence="5 7" key="2">
    <citation type="journal article" date="2016" name="Genome Announc.">
        <title>Complete Genome Sequence of the Highly Virulent Aeromonas schubertii Strain WL1483, Isolated from Diseased Snakehead Fish (Channa argus) in China.</title>
        <authorList>
            <person name="Liu L."/>
            <person name="Li N."/>
            <person name="Zhang D."/>
            <person name="Fu X."/>
            <person name="Shi C."/>
            <person name="Lin Q."/>
            <person name="Hao G."/>
        </authorList>
    </citation>
    <scope>NUCLEOTIDE SEQUENCE [LARGE SCALE GENOMIC DNA]</scope>
    <source>
        <strain evidence="5 7">WL1483</strain>
    </source>
</reference>
<protein>
    <submittedName>
        <fullName evidence="5">TPR-repeat-containing protein</fullName>
    </submittedName>
    <submittedName>
        <fullName evidence="6">Tetratricopeptide repeat protein</fullName>
    </submittedName>
</protein>
<evidence type="ECO:0000313" key="8">
    <source>
        <dbReference type="Proteomes" id="UP000774958"/>
    </source>
</evidence>
<dbReference type="InterPro" id="IPR011990">
    <property type="entry name" value="TPR-like_helical_dom_sf"/>
</dbReference>
<dbReference type="Gene3D" id="1.25.40.10">
    <property type="entry name" value="Tetratricopeptide repeat domain"/>
    <property type="match status" value="2"/>
</dbReference>
<feature type="chain" id="PRO_5006604280" evidence="4">
    <location>
        <begin position="25"/>
        <end position="414"/>
    </location>
</feature>
<dbReference type="InterPro" id="IPR051685">
    <property type="entry name" value="Ycf3/AcsC/BcsC/TPR_MFPF"/>
</dbReference>
<name>A0A0S2SDQ7_9GAMM</name>
<evidence type="ECO:0000313" key="6">
    <source>
        <dbReference type="EMBL" id="MBZ6067311.1"/>
    </source>
</evidence>
<keyword evidence="1" id="KW-0677">Repeat</keyword>
<dbReference type="SMART" id="SM00028">
    <property type="entry name" value="TPR"/>
    <property type="match status" value="3"/>
</dbReference>
<dbReference type="EMBL" id="JAIRBT010000019">
    <property type="protein sequence ID" value="MBZ6067311.1"/>
    <property type="molecule type" value="Genomic_DNA"/>
</dbReference>
<dbReference type="Pfam" id="PF13181">
    <property type="entry name" value="TPR_8"/>
    <property type="match status" value="1"/>
</dbReference>
<dbReference type="PATRIC" id="fig|652.5.peg.922"/>
<evidence type="ECO:0000313" key="5">
    <source>
        <dbReference type="EMBL" id="ALP39762.1"/>
    </source>
</evidence>
<reference evidence="6 8" key="3">
    <citation type="submission" date="2021-09" db="EMBL/GenBank/DDBJ databases">
        <title>Aeromonas schubertii isolated from Asian sea bass.</title>
        <authorList>
            <person name="Pinpimai K."/>
        </authorList>
    </citation>
    <scope>NUCLEOTIDE SEQUENCE [LARGE SCALE GENOMIC DNA]</scope>
    <source>
        <strain evidence="6 8">CHULA2021a</strain>
    </source>
</reference>
<dbReference type="PANTHER" id="PTHR44943:SF4">
    <property type="entry name" value="TPR REPEAT-CONTAINING PROTEIN MJ0798"/>
    <property type="match status" value="1"/>
</dbReference>
<dbReference type="PANTHER" id="PTHR44943">
    <property type="entry name" value="CELLULOSE SYNTHASE OPERON PROTEIN C"/>
    <property type="match status" value="1"/>
</dbReference>
<dbReference type="PROSITE" id="PS50005">
    <property type="entry name" value="TPR"/>
    <property type="match status" value="1"/>
</dbReference>
<proteinExistence type="predicted"/>
<dbReference type="KEGG" id="asr:WL1483_343"/>
<keyword evidence="2 3" id="KW-0802">TPR repeat</keyword>
<accession>A0A0S2SDQ7</accession>
<dbReference type="RefSeq" id="WP_060584394.1">
    <property type="nucleotide sequence ID" value="NZ_CP013067.1"/>
</dbReference>
<reference evidence="7" key="1">
    <citation type="submission" date="2015-10" db="EMBL/GenBank/DDBJ databases">
        <title>Complete Genome Sequence of Aeromonas schubertii strain WL1483.</title>
        <authorList>
            <person name="Liu L."/>
        </authorList>
    </citation>
    <scope>NUCLEOTIDE SEQUENCE [LARGE SCALE GENOMIC DNA]</scope>
    <source>
        <strain evidence="7">WL1483</strain>
    </source>
</reference>
<evidence type="ECO:0000256" key="1">
    <source>
        <dbReference type="ARBA" id="ARBA00022737"/>
    </source>
</evidence>
<organism evidence="5 7">
    <name type="scientific">Aeromonas schubertii</name>
    <dbReference type="NCBI Taxonomy" id="652"/>
    <lineage>
        <taxon>Bacteria</taxon>
        <taxon>Pseudomonadati</taxon>
        <taxon>Pseudomonadota</taxon>
        <taxon>Gammaproteobacteria</taxon>
        <taxon>Aeromonadales</taxon>
        <taxon>Aeromonadaceae</taxon>
        <taxon>Aeromonas</taxon>
    </lineage>
</organism>
<dbReference type="EMBL" id="CP013067">
    <property type="protein sequence ID" value="ALP39762.1"/>
    <property type="molecule type" value="Genomic_DNA"/>
</dbReference>
<evidence type="ECO:0000256" key="4">
    <source>
        <dbReference type="SAM" id="SignalP"/>
    </source>
</evidence>
<gene>
    <name evidence="6" type="ORF">LA374_14000</name>
    <name evidence="5" type="ORF">WL1483_343</name>
</gene>
<evidence type="ECO:0000256" key="2">
    <source>
        <dbReference type="ARBA" id="ARBA00022803"/>
    </source>
</evidence>
<evidence type="ECO:0000256" key="3">
    <source>
        <dbReference type="PROSITE-ProRule" id="PRU00339"/>
    </source>
</evidence>
<sequence>MKGWKQWGLAPVALAVLISTAPLAAEQPALSDRAYRAVNKAQELITEKKYGEANAKLQEALSGAGERIYDKGVILQTLGFVAAQQEKYGQATKYFAAAIATGGLPAPVAQQVRYNLAQLYMAEGNFQASVKTMKEWFANLGKDEKPTPHAYITLANAHVQLKQYKEAIPAADQAIRLSGAKAPESWYLLKMGAHYELKQYKQATEVLTALVGMFPEKKKYWMQLSAMNQQAGNDTKALAALESAYKLGMLTESAELLRLCNYLAFNGIPHRAARVMEKGMKDGAIEQSATNLKTLANFWHQAKEINPAIDTLMASYRKAPSGELQLKMARMMVQAKRYGDLVTLAGKPAPGANGEQRAELRFLSGVALFEQDKPKEALAAFSQAAQNGVMSGRATPWITFLKEQNSELQETAAQ</sequence>
<keyword evidence="4" id="KW-0732">Signal</keyword>
<dbReference type="Proteomes" id="UP000058114">
    <property type="component" value="Chromosome"/>
</dbReference>
<feature type="repeat" description="TPR" evidence="3">
    <location>
        <begin position="148"/>
        <end position="181"/>
    </location>
</feature>
<feature type="signal peptide" evidence="4">
    <location>
        <begin position="1"/>
        <end position="24"/>
    </location>
</feature>